<evidence type="ECO:0000259" key="1">
    <source>
        <dbReference type="Pfam" id="PF07727"/>
    </source>
</evidence>
<dbReference type="EMBL" id="CM003603">
    <property type="protein sequence ID" value="KYP75700.1"/>
    <property type="molecule type" value="Genomic_DNA"/>
</dbReference>
<dbReference type="Gramene" id="C.cajan_19335.t">
    <property type="protein sequence ID" value="C.cajan_19335.t.cds1"/>
    <property type="gene ID" value="C.cajan_19335"/>
</dbReference>
<proteinExistence type="predicted"/>
<feature type="domain" description="Reverse transcriptase Ty1/copia-type" evidence="1">
    <location>
        <begin position="53"/>
        <end position="169"/>
    </location>
</feature>
<sequence>MHLFLSYDNCSPDHISFCHNISAQVEPRSFKEANQIDCWKQAMASELQALDRNHTWTLVHLPPGKKLVGCRWVYKIKHKTDGSIERFKARLVAKGFTQTEGVDYFETFSPVVKLTTVRLLLALASANNWFLHQLDVDNAFLHGDLHEEVYMKPPLGLSLSHPKLVCKLQNPYMD</sequence>
<gene>
    <name evidence="2" type="ORF">KK1_019896</name>
</gene>
<dbReference type="OMA" id="CHNISAQ"/>
<organism evidence="2 3">
    <name type="scientific">Cajanus cajan</name>
    <name type="common">Pigeon pea</name>
    <name type="synonym">Cajanus indicus</name>
    <dbReference type="NCBI Taxonomy" id="3821"/>
    <lineage>
        <taxon>Eukaryota</taxon>
        <taxon>Viridiplantae</taxon>
        <taxon>Streptophyta</taxon>
        <taxon>Embryophyta</taxon>
        <taxon>Tracheophyta</taxon>
        <taxon>Spermatophyta</taxon>
        <taxon>Magnoliopsida</taxon>
        <taxon>eudicotyledons</taxon>
        <taxon>Gunneridae</taxon>
        <taxon>Pentapetalae</taxon>
        <taxon>rosids</taxon>
        <taxon>fabids</taxon>
        <taxon>Fabales</taxon>
        <taxon>Fabaceae</taxon>
        <taxon>Papilionoideae</taxon>
        <taxon>50 kb inversion clade</taxon>
        <taxon>NPAAA clade</taxon>
        <taxon>indigoferoid/millettioid clade</taxon>
        <taxon>Phaseoleae</taxon>
        <taxon>Cajanus</taxon>
    </lineage>
</organism>
<dbReference type="Pfam" id="PF07727">
    <property type="entry name" value="RVT_2"/>
    <property type="match status" value="1"/>
</dbReference>
<dbReference type="InterPro" id="IPR013103">
    <property type="entry name" value="RVT_2"/>
</dbReference>
<dbReference type="SUPFAM" id="SSF56672">
    <property type="entry name" value="DNA/RNA polymerases"/>
    <property type="match status" value="1"/>
</dbReference>
<protein>
    <submittedName>
        <fullName evidence="2">Retrovirus-related Pol polyprotein from transposon TNT 1-94</fullName>
    </submittedName>
</protein>
<dbReference type="Proteomes" id="UP000075243">
    <property type="component" value="Chromosome 1"/>
</dbReference>
<name>A0A151U8R3_CAJCA</name>
<evidence type="ECO:0000313" key="3">
    <source>
        <dbReference type="Proteomes" id="UP000075243"/>
    </source>
</evidence>
<keyword evidence="3" id="KW-1185">Reference proteome</keyword>
<evidence type="ECO:0000313" key="2">
    <source>
        <dbReference type="EMBL" id="KYP75700.1"/>
    </source>
</evidence>
<accession>A0A151U8R3</accession>
<reference evidence="2 3" key="1">
    <citation type="journal article" date="2012" name="Nat. Biotechnol.">
        <title>Draft genome sequence of pigeonpea (Cajanus cajan), an orphan legume crop of resource-poor farmers.</title>
        <authorList>
            <person name="Varshney R.K."/>
            <person name="Chen W."/>
            <person name="Li Y."/>
            <person name="Bharti A.K."/>
            <person name="Saxena R.K."/>
            <person name="Schlueter J.A."/>
            <person name="Donoghue M.T."/>
            <person name="Azam S."/>
            <person name="Fan G."/>
            <person name="Whaley A.M."/>
            <person name="Farmer A.D."/>
            <person name="Sheridan J."/>
            <person name="Iwata A."/>
            <person name="Tuteja R."/>
            <person name="Penmetsa R.V."/>
            <person name="Wu W."/>
            <person name="Upadhyaya H.D."/>
            <person name="Yang S.P."/>
            <person name="Shah T."/>
            <person name="Saxena K.B."/>
            <person name="Michael T."/>
            <person name="McCombie W.R."/>
            <person name="Yang B."/>
            <person name="Zhang G."/>
            <person name="Yang H."/>
            <person name="Wang J."/>
            <person name="Spillane C."/>
            <person name="Cook D.R."/>
            <person name="May G.D."/>
            <person name="Xu X."/>
            <person name="Jackson S.A."/>
        </authorList>
    </citation>
    <scope>NUCLEOTIDE SEQUENCE [LARGE SCALE GENOMIC DNA]</scope>
    <source>
        <strain evidence="3">cv. Asha</strain>
    </source>
</reference>
<dbReference type="InterPro" id="IPR043502">
    <property type="entry name" value="DNA/RNA_pol_sf"/>
</dbReference>
<dbReference type="AlphaFoldDB" id="A0A151U8R3"/>